<protein>
    <submittedName>
        <fullName evidence="1">Uncharacterized protein</fullName>
    </submittedName>
</protein>
<dbReference type="Proteomes" id="UP001157418">
    <property type="component" value="Unassembled WGS sequence"/>
</dbReference>
<keyword evidence="2" id="KW-1185">Reference proteome</keyword>
<name>A0AAU9PI45_9ASTR</name>
<proteinExistence type="predicted"/>
<evidence type="ECO:0000313" key="2">
    <source>
        <dbReference type="Proteomes" id="UP001157418"/>
    </source>
</evidence>
<accession>A0AAU9PI45</accession>
<dbReference type="EMBL" id="CAKMRJ010005634">
    <property type="protein sequence ID" value="CAH1449860.1"/>
    <property type="molecule type" value="Genomic_DNA"/>
</dbReference>
<comment type="caution">
    <text evidence="1">The sequence shown here is derived from an EMBL/GenBank/DDBJ whole genome shotgun (WGS) entry which is preliminary data.</text>
</comment>
<dbReference type="AlphaFoldDB" id="A0AAU9PI45"/>
<organism evidence="1 2">
    <name type="scientific">Lactuca virosa</name>
    <dbReference type="NCBI Taxonomy" id="75947"/>
    <lineage>
        <taxon>Eukaryota</taxon>
        <taxon>Viridiplantae</taxon>
        <taxon>Streptophyta</taxon>
        <taxon>Embryophyta</taxon>
        <taxon>Tracheophyta</taxon>
        <taxon>Spermatophyta</taxon>
        <taxon>Magnoliopsida</taxon>
        <taxon>eudicotyledons</taxon>
        <taxon>Gunneridae</taxon>
        <taxon>Pentapetalae</taxon>
        <taxon>asterids</taxon>
        <taxon>campanulids</taxon>
        <taxon>Asterales</taxon>
        <taxon>Asteraceae</taxon>
        <taxon>Cichorioideae</taxon>
        <taxon>Cichorieae</taxon>
        <taxon>Lactucinae</taxon>
        <taxon>Lactuca</taxon>
    </lineage>
</organism>
<gene>
    <name evidence="1" type="ORF">LVIROSA_LOCUS35315</name>
</gene>
<sequence length="223" mass="24784">MKIASFVNFDLKNFNFVGSIPEVMLARIPLDNVIIQGYRKIPNSGVHKVHALLQGILDASDVPKRGGTKRKVKEAEGVSKKVKSKIKLKSKPVVMDAESEERIHIDVPGENTLFNEEDNVTLLEAPPKTSEKISSAAPLKKVNVTFVFGKENVRILSQDDINPLLSKEEKIAQAKRDKELDLRKEIKEECDAKDAEKRNTANINAGKKALFPSWIVESVGLCV</sequence>
<reference evidence="1 2" key="1">
    <citation type="submission" date="2022-01" db="EMBL/GenBank/DDBJ databases">
        <authorList>
            <person name="Xiong W."/>
            <person name="Schranz E."/>
        </authorList>
    </citation>
    <scope>NUCLEOTIDE SEQUENCE [LARGE SCALE GENOMIC DNA]</scope>
</reference>
<evidence type="ECO:0000313" key="1">
    <source>
        <dbReference type="EMBL" id="CAH1449860.1"/>
    </source>
</evidence>